<name>A0A4S2L9N5_OPIFE</name>
<sequence length="65" mass="7496">MLKAYFVLCVLANIPKFGVSDVDPKAKCTYDCQQGFLHCRLKCDTSDQRCYDICVDEYKSCNERC</sequence>
<dbReference type="Proteomes" id="UP000308267">
    <property type="component" value="Unassembled WGS sequence"/>
</dbReference>
<accession>A0A4S2L9N5</accession>
<evidence type="ECO:0000313" key="2">
    <source>
        <dbReference type="EMBL" id="TGZ59690.1"/>
    </source>
</evidence>
<organism evidence="2 3">
    <name type="scientific">Opisthorchis felineus</name>
    <dbReference type="NCBI Taxonomy" id="147828"/>
    <lineage>
        <taxon>Eukaryota</taxon>
        <taxon>Metazoa</taxon>
        <taxon>Spiralia</taxon>
        <taxon>Lophotrochozoa</taxon>
        <taxon>Platyhelminthes</taxon>
        <taxon>Trematoda</taxon>
        <taxon>Digenea</taxon>
        <taxon>Opisthorchiida</taxon>
        <taxon>Opisthorchiata</taxon>
        <taxon>Opisthorchiidae</taxon>
        <taxon>Opisthorchis</taxon>
    </lineage>
</organism>
<gene>
    <name evidence="2" type="ORF">CRM22_008938</name>
</gene>
<evidence type="ECO:0000313" key="3">
    <source>
        <dbReference type="Proteomes" id="UP000308267"/>
    </source>
</evidence>
<evidence type="ECO:0000256" key="1">
    <source>
        <dbReference type="SAM" id="SignalP"/>
    </source>
</evidence>
<keyword evidence="3" id="KW-1185">Reference proteome</keyword>
<keyword evidence="1" id="KW-0732">Signal</keyword>
<feature type="chain" id="PRO_5021019080" evidence="1">
    <location>
        <begin position="21"/>
        <end position="65"/>
    </location>
</feature>
<comment type="caution">
    <text evidence="2">The sequence shown here is derived from an EMBL/GenBank/DDBJ whole genome shotgun (WGS) entry which is preliminary data.</text>
</comment>
<protein>
    <submittedName>
        <fullName evidence="2">Uncharacterized protein</fullName>
    </submittedName>
</protein>
<dbReference type="EMBL" id="SJOL01008747">
    <property type="protein sequence ID" value="TGZ59690.1"/>
    <property type="molecule type" value="Genomic_DNA"/>
</dbReference>
<dbReference type="AlphaFoldDB" id="A0A4S2L9N5"/>
<proteinExistence type="predicted"/>
<reference evidence="2 3" key="1">
    <citation type="journal article" date="2019" name="BMC Genomics">
        <title>New insights from Opisthorchis felineus genome: update on genomics of the epidemiologically important liver flukes.</title>
        <authorList>
            <person name="Ershov N.I."/>
            <person name="Mordvinov V.A."/>
            <person name="Prokhortchouk E.B."/>
            <person name="Pakharukova M.Y."/>
            <person name="Gunbin K.V."/>
            <person name="Ustyantsev K."/>
            <person name="Genaev M.A."/>
            <person name="Blinov A.G."/>
            <person name="Mazur A."/>
            <person name="Boulygina E."/>
            <person name="Tsygankova S."/>
            <person name="Khrameeva E."/>
            <person name="Chekanov N."/>
            <person name="Fan G."/>
            <person name="Xiao A."/>
            <person name="Zhang H."/>
            <person name="Xu X."/>
            <person name="Yang H."/>
            <person name="Solovyev V."/>
            <person name="Lee S.M."/>
            <person name="Liu X."/>
            <person name="Afonnikov D.A."/>
            <person name="Skryabin K.G."/>
        </authorList>
    </citation>
    <scope>NUCLEOTIDE SEQUENCE [LARGE SCALE GENOMIC DNA]</scope>
    <source>
        <strain evidence="2">AK-0245</strain>
        <tissue evidence="2">Whole organism</tissue>
    </source>
</reference>
<feature type="signal peptide" evidence="1">
    <location>
        <begin position="1"/>
        <end position="20"/>
    </location>
</feature>